<protein>
    <submittedName>
        <fullName evidence="1">Uncharacterized protein</fullName>
    </submittedName>
</protein>
<dbReference type="PANTHER" id="PTHR33186:SF28">
    <property type="entry name" value="F-BOX DOMAIN-CONTAINING PROTEIN"/>
    <property type="match status" value="1"/>
</dbReference>
<keyword evidence="2" id="KW-1185">Reference proteome</keyword>
<reference evidence="1 2" key="1">
    <citation type="submission" date="2017-09" db="EMBL/GenBank/DDBJ databases">
        <authorList>
            <consortium name="International Durum Wheat Genome Sequencing Consortium (IDWGSC)"/>
            <person name="Milanesi L."/>
        </authorList>
    </citation>
    <scope>NUCLEOTIDE SEQUENCE [LARGE SCALE GENOMIC DNA]</scope>
    <source>
        <strain evidence="2">cv. Svevo</strain>
    </source>
</reference>
<evidence type="ECO:0000313" key="1">
    <source>
        <dbReference type="EMBL" id="VAH97067.1"/>
    </source>
</evidence>
<proteinExistence type="predicted"/>
<dbReference type="PANTHER" id="PTHR33186">
    <property type="entry name" value="OS10G0136150 PROTEIN-RELATED"/>
    <property type="match status" value="1"/>
</dbReference>
<evidence type="ECO:0000313" key="2">
    <source>
        <dbReference type="Proteomes" id="UP000324705"/>
    </source>
</evidence>
<gene>
    <name evidence="1" type="ORF">TRITD_4Av1G216980</name>
</gene>
<organism evidence="1 2">
    <name type="scientific">Triticum turgidum subsp. durum</name>
    <name type="common">Durum wheat</name>
    <name type="synonym">Triticum durum</name>
    <dbReference type="NCBI Taxonomy" id="4567"/>
    <lineage>
        <taxon>Eukaryota</taxon>
        <taxon>Viridiplantae</taxon>
        <taxon>Streptophyta</taxon>
        <taxon>Embryophyta</taxon>
        <taxon>Tracheophyta</taxon>
        <taxon>Spermatophyta</taxon>
        <taxon>Magnoliopsida</taxon>
        <taxon>Liliopsida</taxon>
        <taxon>Poales</taxon>
        <taxon>Poaceae</taxon>
        <taxon>BOP clade</taxon>
        <taxon>Pooideae</taxon>
        <taxon>Triticodae</taxon>
        <taxon>Triticeae</taxon>
        <taxon>Triticinae</taxon>
        <taxon>Triticum</taxon>
    </lineage>
</organism>
<accession>A0A9R0W517</accession>
<dbReference type="Gramene" id="TRITD4Av1G216980.1">
    <property type="protein sequence ID" value="TRITD4Av1G216980.1"/>
    <property type="gene ID" value="TRITD4Av1G216980"/>
</dbReference>
<dbReference type="EMBL" id="LT934117">
    <property type="protein sequence ID" value="VAH97067.1"/>
    <property type="molecule type" value="Genomic_DNA"/>
</dbReference>
<sequence>MADGNLGYAYVNGSTLYLWSRLIDSNGVASWSQRTIINLMNLLPIQNHVETIRVVGTVEGGDVVFVTMVLGIYEINVDSQRWKVLGKREDLDVVIPYMRFYNR</sequence>
<dbReference type="Proteomes" id="UP000324705">
    <property type="component" value="Chromosome 4A"/>
</dbReference>
<name>A0A9R0W517_TRITD</name>
<dbReference type="AlphaFoldDB" id="A0A9R0W517"/>